<keyword evidence="3" id="KW-0012">Acyltransferase</keyword>
<evidence type="ECO:0000259" key="2">
    <source>
        <dbReference type="Pfam" id="PF00698"/>
    </source>
</evidence>
<dbReference type="InterPro" id="IPR050444">
    <property type="entry name" value="Polyketide_Synthase"/>
</dbReference>
<proteinExistence type="predicted"/>
<reference evidence="3 4" key="1">
    <citation type="submission" date="2022-04" db="EMBL/GenBank/DDBJ databases">
        <title>Genome diversity in the genus Frankia.</title>
        <authorList>
            <person name="Carlos-Shanley C."/>
            <person name="Hahn D."/>
        </authorList>
    </citation>
    <scope>NUCLEOTIDE SEQUENCE [LARGE SCALE GENOMIC DNA]</scope>
    <source>
        <strain evidence="3 4">Ag45/Mut15</strain>
    </source>
</reference>
<dbReference type="PANTHER" id="PTHR45681:SF6">
    <property type="entry name" value="POLYKETIDE SYNTHASE 37"/>
    <property type="match status" value="1"/>
</dbReference>
<dbReference type="GO" id="GO:0016746">
    <property type="term" value="F:acyltransferase activity"/>
    <property type="evidence" value="ECO:0007669"/>
    <property type="project" value="UniProtKB-KW"/>
</dbReference>
<dbReference type="SUPFAM" id="SSF52151">
    <property type="entry name" value="FabD/lysophospholipase-like"/>
    <property type="match status" value="1"/>
</dbReference>
<keyword evidence="4" id="KW-1185">Reference proteome</keyword>
<feature type="domain" description="Malonyl-CoA:ACP transacylase (MAT)" evidence="2">
    <location>
        <begin position="2"/>
        <end position="101"/>
    </location>
</feature>
<dbReference type="InterPro" id="IPR016035">
    <property type="entry name" value="Acyl_Trfase/lysoPLipase"/>
</dbReference>
<sequence>AQVPFYSTVTTTHLTDTTTLTPEYWYTNLRNTVQYHTTIQNLLHHGHTLYLETSPHPILTLPTQETLDHHTTPATTHPTLHRTHPTLTHFHTNLATLHTHG</sequence>
<keyword evidence="1" id="KW-0808">Transferase</keyword>
<gene>
    <name evidence="3" type="ORF">MXD59_26055</name>
</gene>
<dbReference type="EMBL" id="JALKFT010000126">
    <property type="protein sequence ID" value="MCK9879172.1"/>
    <property type="molecule type" value="Genomic_DNA"/>
</dbReference>
<dbReference type="PANTHER" id="PTHR45681">
    <property type="entry name" value="POLYKETIDE SYNTHASE 44-RELATED"/>
    <property type="match status" value="1"/>
</dbReference>
<evidence type="ECO:0000313" key="3">
    <source>
        <dbReference type="EMBL" id="MCK9879172.1"/>
    </source>
</evidence>
<evidence type="ECO:0000256" key="1">
    <source>
        <dbReference type="ARBA" id="ARBA00022679"/>
    </source>
</evidence>
<protein>
    <submittedName>
        <fullName evidence="3">Acyltransferase domain-containing protein</fullName>
    </submittedName>
</protein>
<accession>A0ABT0K627</accession>
<dbReference type="Gene3D" id="3.40.366.10">
    <property type="entry name" value="Malonyl-Coenzyme A Acyl Carrier Protein, domain 2"/>
    <property type="match status" value="1"/>
</dbReference>
<comment type="caution">
    <text evidence="3">The sequence shown here is derived from an EMBL/GenBank/DDBJ whole genome shotgun (WGS) entry which is preliminary data.</text>
</comment>
<dbReference type="Pfam" id="PF00698">
    <property type="entry name" value="Acyl_transf_1"/>
    <property type="match status" value="1"/>
</dbReference>
<evidence type="ECO:0000313" key="4">
    <source>
        <dbReference type="Proteomes" id="UP001201873"/>
    </source>
</evidence>
<dbReference type="RefSeq" id="WP_248827212.1">
    <property type="nucleotide sequence ID" value="NZ_JALKFT010000126.1"/>
</dbReference>
<feature type="non-terminal residue" evidence="3">
    <location>
        <position position="101"/>
    </location>
</feature>
<feature type="non-terminal residue" evidence="3">
    <location>
        <position position="1"/>
    </location>
</feature>
<organism evidence="3 4">
    <name type="scientific">Frankia umida</name>
    <dbReference type="NCBI Taxonomy" id="573489"/>
    <lineage>
        <taxon>Bacteria</taxon>
        <taxon>Bacillati</taxon>
        <taxon>Actinomycetota</taxon>
        <taxon>Actinomycetes</taxon>
        <taxon>Frankiales</taxon>
        <taxon>Frankiaceae</taxon>
        <taxon>Frankia</taxon>
    </lineage>
</organism>
<dbReference type="Proteomes" id="UP001201873">
    <property type="component" value="Unassembled WGS sequence"/>
</dbReference>
<dbReference type="InterPro" id="IPR014043">
    <property type="entry name" value="Acyl_transferase_dom"/>
</dbReference>
<name>A0ABT0K627_9ACTN</name>
<dbReference type="InterPro" id="IPR001227">
    <property type="entry name" value="Ac_transferase_dom_sf"/>
</dbReference>